<dbReference type="Proteomes" id="UP000244773">
    <property type="component" value="Segment"/>
</dbReference>
<dbReference type="EMBL" id="KY322437">
    <property type="protein sequence ID" value="AUF82250.1"/>
    <property type="molecule type" value="Genomic_DNA"/>
</dbReference>
<evidence type="ECO:0000313" key="3">
    <source>
        <dbReference type="Proteomes" id="UP000244773"/>
    </source>
</evidence>
<feature type="region of interest" description="Disordered" evidence="1">
    <location>
        <begin position="203"/>
        <end position="225"/>
    </location>
</feature>
<proteinExistence type="predicted"/>
<protein>
    <recommendedName>
        <fullName evidence="4">Thioredoxin domain-containing protein</fullName>
    </recommendedName>
</protein>
<name>A0A2P0VMZ0_9VIRU</name>
<organism evidence="2">
    <name type="scientific">Tetraselmis virus 1</name>
    <dbReference type="NCBI Taxonomy" id="2060617"/>
    <lineage>
        <taxon>Viruses</taxon>
        <taxon>Varidnaviria</taxon>
        <taxon>Bamfordvirae</taxon>
        <taxon>Nucleocytoviricota</taxon>
        <taxon>Megaviricetes</taxon>
        <taxon>Imitervirales</taxon>
        <taxon>Allomimiviridae</taxon>
        <taxon>Oceanusvirus</taxon>
        <taxon>Oceanusvirus kaneohense</taxon>
    </lineage>
</organism>
<gene>
    <name evidence="2" type="ORF">TetV_158</name>
</gene>
<feature type="compositionally biased region" description="Low complexity" evidence="1">
    <location>
        <begin position="206"/>
        <end position="221"/>
    </location>
</feature>
<sequence length="253" mass="28024">MNAFFFDSCLTTRKMMPLLFYSNNCPHSKKLVGSLKSNQGIERFLRFVCVDAQIDKIPEEIHSVPALLIPTTAGNKVVFETEMYEWLEGAFRMQQQQNNSGNSAYPQASAPVPPHAQQHPSMVKGLMSPPMVQTRNNTPMHAAQEQTHPSMHQPANEKEEYNPEAFINGMDAMLCDVQGNTDSANHLFAGACEEVRIPYVDDSGATSSSVTSTTSSSSSSSLNQKVPESVLDQMMTARNQELSSVYNQMKRPV</sequence>
<evidence type="ECO:0008006" key="4">
    <source>
        <dbReference type="Google" id="ProtNLM"/>
    </source>
</evidence>
<keyword evidence="3" id="KW-1185">Reference proteome</keyword>
<feature type="region of interest" description="Disordered" evidence="1">
    <location>
        <begin position="97"/>
        <end position="121"/>
    </location>
</feature>
<evidence type="ECO:0000256" key="1">
    <source>
        <dbReference type="SAM" id="MobiDB-lite"/>
    </source>
</evidence>
<accession>A0A2P0VMZ0</accession>
<reference evidence="2" key="1">
    <citation type="journal article" date="2018" name="Virology">
        <title>A giant virus infecting green algae encodes key fermentation genes.</title>
        <authorList>
            <person name="Schvarcz C.R."/>
            <person name="Steward G.F."/>
        </authorList>
    </citation>
    <scope>NUCLEOTIDE SEQUENCE [LARGE SCALE GENOMIC DNA]</scope>
</reference>
<feature type="compositionally biased region" description="Polar residues" evidence="1">
    <location>
        <begin position="97"/>
        <end position="106"/>
    </location>
</feature>
<evidence type="ECO:0000313" key="2">
    <source>
        <dbReference type="EMBL" id="AUF82250.1"/>
    </source>
</evidence>